<feature type="transmembrane region" description="Helical" evidence="14">
    <location>
        <begin position="12"/>
        <end position="33"/>
    </location>
</feature>
<keyword evidence="5 14" id="KW-1003">Cell membrane</keyword>
<evidence type="ECO:0000256" key="13">
    <source>
        <dbReference type="ARBA" id="ARBA00048390"/>
    </source>
</evidence>
<dbReference type="PANTHER" id="PTHR40255:SF1">
    <property type="entry name" value="PROTOPORPHYRINOGEN IX OXIDASE"/>
    <property type="match status" value="1"/>
</dbReference>
<feature type="transmembrane region" description="Helical" evidence="14">
    <location>
        <begin position="63"/>
        <end position="83"/>
    </location>
</feature>
<evidence type="ECO:0000256" key="4">
    <source>
        <dbReference type="ARBA" id="ARBA00017504"/>
    </source>
</evidence>
<sequence>MADMIGFLGGSYLWVKAAHIIFVIFWMAGMFMLPRYFAYHSECEAGSDEDAKWIDREKRLMRIIINPAMTIAWILGLMLVVNIGFDAGLWLHIKLLLVFILSGFHGALSKYRKEFARGERKRDGKFYRKINEIPAVFIIAIVLLAVPKAF</sequence>
<dbReference type="Pfam" id="PF03653">
    <property type="entry name" value="UPF0093"/>
    <property type="match status" value="1"/>
</dbReference>
<evidence type="ECO:0000313" key="17">
    <source>
        <dbReference type="Proteomes" id="UP000183685"/>
    </source>
</evidence>
<evidence type="ECO:0000256" key="6">
    <source>
        <dbReference type="ARBA" id="ARBA00022617"/>
    </source>
</evidence>
<dbReference type="GO" id="GO:0005886">
    <property type="term" value="C:plasma membrane"/>
    <property type="evidence" value="ECO:0007669"/>
    <property type="project" value="UniProtKB-SubCell"/>
</dbReference>
<dbReference type="Proteomes" id="UP000183685">
    <property type="component" value="Unassembled WGS sequence"/>
</dbReference>
<accession>A0A1G6TLK1</accession>
<comment type="pathway">
    <text evidence="2 14 15">Porphyrin-containing compound metabolism; protoporphyrin-IX biosynthesis; protoporphyrin-IX from protoporphyrinogen-IX: step 1/1.</text>
</comment>
<gene>
    <name evidence="16" type="ORF">SAMN04488071_0278</name>
</gene>
<keyword evidence="17" id="KW-1185">Reference proteome</keyword>
<evidence type="ECO:0000256" key="15">
    <source>
        <dbReference type="PIRNR" id="PIRNR004638"/>
    </source>
</evidence>
<dbReference type="PANTHER" id="PTHR40255">
    <property type="entry name" value="UPF0093 MEMBRANE PROTEIN SLR1790"/>
    <property type="match status" value="1"/>
</dbReference>
<evidence type="ECO:0000256" key="1">
    <source>
        <dbReference type="ARBA" id="ARBA00004651"/>
    </source>
</evidence>
<dbReference type="EMBL" id="FNAK01000001">
    <property type="protein sequence ID" value="SDD29909.1"/>
    <property type="molecule type" value="Genomic_DNA"/>
</dbReference>
<keyword evidence="12 14" id="KW-0472">Membrane</keyword>
<feature type="transmembrane region" description="Helical" evidence="14">
    <location>
        <begin position="130"/>
        <end position="147"/>
    </location>
</feature>
<dbReference type="PIRSF" id="PIRSF004638">
    <property type="entry name" value="UCP004638"/>
    <property type="match status" value="1"/>
</dbReference>
<dbReference type="STRING" id="637679.GCA_001550055_00611"/>
<comment type="subunit">
    <text evidence="14">Homodimer.</text>
</comment>
<keyword evidence="11 14" id="KW-0408">Iron</keyword>
<comment type="similarity">
    <text evidence="3 14 15">Belongs to the HemJ family.</text>
</comment>
<evidence type="ECO:0000256" key="11">
    <source>
        <dbReference type="ARBA" id="ARBA00023004"/>
    </source>
</evidence>
<dbReference type="UniPathway" id="UPA00251">
    <property type="reaction ID" value="UER00324"/>
</dbReference>
<proteinExistence type="inferred from homology"/>
<evidence type="ECO:0000256" key="2">
    <source>
        <dbReference type="ARBA" id="ARBA00005073"/>
    </source>
</evidence>
<protein>
    <recommendedName>
        <fullName evidence="4 14">Protoporphyrinogen IX oxidase</fullName>
        <shortName evidence="14">PPO</shortName>
        <ecNumber evidence="14 15">1.3.99.-</ecNumber>
    </recommendedName>
</protein>
<evidence type="ECO:0000256" key="12">
    <source>
        <dbReference type="ARBA" id="ARBA00023136"/>
    </source>
</evidence>
<keyword evidence="6 14" id="KW-0349">Heme</keyword>
<dbReference type="AlphaFoldDB" id="A0A1G6TLK1"/>
<keyword evidence="9 14" id="KW-1133">Transmembrane helix</keyword>
<comment type="subcellular location">
    <subcellularLocation>
        <location evidence="1 14">Cell membrane</location>
        <topology evidence="1 14">Multi-pass membrane protein</topology>
    </subcellularLocation>
</comment>
<feature type="binding site" description="axial binding residue" evidence="14">
    <location>
        <position position="19"/>
    </location>
    <ligand>
        <name>heme</name>
        <dbReference type="ChEBI" id="CHEBI:30413"/>
    </ligand>
    <ligandPart>
        <name>Fe</name>
        <dbReference type="ChEBI" id="CHEBI:18248"/>
    </ligandPart>
</feature>
<evidence type="ECO:0000256" key="7">
    <source>
        <dbReference type="ARBA" id="ARBA00022692"/>
    </source>
</evidence>
<dbReference type="EC" id="1.3.99.-" evidence="14 15"/>
<evidence type="ECO:0000256" key="3">
    <source>
        <dbReference type="ARBA" id="ARBA00006501"/>
    </source>
</evidence>
<evidence type="ECO:0000256" key="8">
    <source>
        <dbReference type="ARBA" id="ARBA00022723"/>
    </source>
</evidence>
<keyword evidence="7 14" id="KW-0812">Transmembrane</keyword>
<dbReference type="GO" id="GO:0006782">
    <property type="term" value="P:protoporphyrinogen IX biosynthetic process"/>
    <property type="evidence" value="ECO:0007669"/>
    <property type="project" value="UniProtKB-UniRule"/>
</dbReference>
<evidence type="ECO:0000256" key="10">
    <source>
        <dbReference type="ARBA" id="ARBA00023002"/>
    </source>
</evidence>
<comment type="cofactor">
    <cofactor evidence="14 15">
        <name>heme b</name>
        <dbReference type="ChEBI" id="CHEBI:60344"/>
    </cofactor>
    <text evidence="14 15">Binds 1 heme b (iron(II)-protoporphyrin IX) group per subunit.</text>
</comment>
<evidence type="ECO:0000256" key="14">
    <source>
        <dbReference type="HAMAP-Rule" id="MF_02239"/>
    </source>
</evidence>
<feature type="binding site" description="axial binding residue" evidence="14">
    <location>
        <position position="94"/>
    </location>
    <ligand>
        <name>heme</name>
        <dbReference type="ChEBI" id="CHEBI:30413"/>
    </ligand>
    <ligandPart>
        <name>Fe</name>
        <dbReference type="ChEBI" id="CHEBI:18248"/>
    </ligandPart>
</feature>
<dbReference type="GO" id="GO:0070818">
    <property type="term" value="F:protoporphyrinogen oxidase activity"/>
    <property type="evidence" value="ECO:0007669"/>
    <property type="project" value="UniProtKB-UniRule"/>
</dbReference>
<keyword evidence="10 14" id="KW-0560">Oxidoreductase</keyword>
<dbReference type="InterPro" id="IPR005265">
    <property type="entry name" value="HemJ-like"/>
</dbReference>
<reference evidence="16 17" key="1">
    <citation type="submission" date="2016-10" db="EMBL/GenBank/DDBJ databases">
        <authorList>
            <person name="de Groot N.N."/>
        </authorList>
    </citation>
    <scope>NUCLEOTIDE SEQUENCE [LARGE SCALE GENOMIC DNA]</scope>
    <source>
        <strain evidence="16 17">CGMCC 1.9109</strain>
    </source>
</reference>
<comment type="function">
    <text evidence="14 15">Catalyzes the oxidation of protoporphyrinogen IX to protoporphyrin IX.</text>
</comment>
<dbReference type="HAMAP" id="MF_02239">
    <property type="entry name" value="HemJ"/>
    <property type="match status" value="1"/>
</dbReference>
<keyword evidence="8 14" id="KW-0479">Metal-binding</keyword>
<comment type="catalytic activity">
    <reaction evidence="13 14 15">
        <text>protoporphyrinogen IX + 3 A = protoporphyrin IX + 3 AH2</text>
        <dbReference type="Rhea" id="RHEA:62000"/>
        <dbReference type="ChEBI" id="CHEBI:13193"/>
        <dbReference type="ChEBI" id="CHEBI:17499"/>
        <dbReference type="ChEBI" id="CHEBI:57306"/>
        <dbReference type="ChEBI" id="CHEBI:57307"/>
    </reaction>
</comment>
<evidence type="ECO:0000313" key="16">
    <source>
        <dbReference type="EMBL" id="SDD29909.1"/>
    </source>
</evidence>
<name>A0A1G6TLK1_9PROT</name>
<organism evidence="16 17">
    <name type="scientific">Kordiimonas lacus</name>
    <dbReference type="NCBI Taxonomy" id="637679"/>
    <lineage>
        <taxon>Bacteria</taxon>
        <taxon>Pseudomonadati</taxon>
        <taxon>Pseudomonadota</taxon>
        <taxon>Alphaproteobacteria</taxon>
        <taxon>Kordiimonadales</taxon>
        <taxon>Kordiimonadaceae</taxon>
        <taxon>Kordiimonas</taxon>
    </lineage>
</organism>
<evidence type="ECO:0000256" key="5">
    <source>
        <dbReference type="ARBA" id="ARBA00022475"/>
    </source>
</evidence>
<dbReference type="GO" id="GO:0046872">
    <property type="term" value="F:metal ion binding"/>
    <property type="evidence" value="ECO:0007669"/>
    <property type="project" value="UniProtKB-UniRule"/>
</dbReference>
<evidence type="ECO:0000256" key="9">
    <source>
        <dbReference type="ARBA" id="ARBA00022989"/>
    </source>
</evidence>
<feature type="transmembrane region" description="Helical" evidence="14">
    <location>
        <begin position="89"/>
        <end position="109"/>
    </location>
</feature>